<dbReference type="EMBL" id="VUMD01000017">
    <property type="protein sequence ID" value="MSS38049.1"/>
    <property type="molecule type" value="Genomic_DNA"/>
</dbReference>
<name>A0A7X2TDH0_9CLOT</name>
<evidence type="ECO:0000313" key="1">
    <source>
        <dbReference type="EMBL" id="MSS38049.1"/>
    </source>
</evidence>
<keyword evidence="2" id="KW-1185">Reference proteome</keyword>
<gene>
    <name evidence="1" type="ORF">FYJ39_16160</name>
</gene>
<sequence length="211" mass="24387">MNKNNTTLSAERMEDLLRSVIAAIQTSSDNPAETQKQLEALGFTREDLMVLGVSLSNEERIIMFPDENTLKDHAVESESWETDGIAFFEEPDQDYTISKLECISDPSSVILTTHSKQRMKERCGFKKKSKQRMAERVFLDGITPEETNGNLKKWLEAVTRKNTDINNLRLYGDKIYLFADRTLVTVFWIPKQFMSRVNQIAQKKRMLRKEA</sequence>
<reference evidence="1 2" key="1">
    <citation type="submission" date="2019-08" db="EMBL/GenBank/DDBJ databases">
        <title>In-depth cultivation of the pig gut microbiome towards novel bacterial diversity and tailored functional studies.</title>
        <authorList>
            <person name="Wylensek D."/>
            <person name="Hitch T.C.A."/>
            <person name="Clavel T."/>
        </authorList>
    </citation>
    <scope>NUCLEOTIDE SEQUENCE [LARGE SCALE GENOMIC DNA]</scope>
    <source>
        <strain evidence="1 2">WCA-389-WT-23D1</strain>
    </source>
</reference>
<comment type="caution">
    <text evidence="1">The sequence shown here is derived from an EMBL/GenBank/DDBJ whole genome shotgun (WGS) entry which is preliminary data.</text>
</comment>
<organism evidence="1 2">
    <name type="scientific">Clostridium porci</name>
    <dbReference type="NCBI Taxonomy" id="2605778"/>
    <lineage>
        <taxon>Bacteria</taxon>
        <taxon>Bacillati</taxon>
        <taxon>Bacillota</taxon>
        <taxon>Clostridia</taxon>
        <taxon>Eubacteriales</taxon>
        <taxon>Clostridiaceae</taxon>
        <taxon>Clostridium</taxon>
    </lineage>
</organism>
<dbReference type="AlphaFoldDB" id="A0A7X2TDH0"/>
<dbReference type="Proteomes" id="UP000429958">
    <property type="component" value="Unassembled WGS sequence"/>
</dbReference>
<evidence type="ECO:0000313" key="2">
    <source>
        <dbReference type="Proteomes" id="UP000429958"/>
    </source>
</evidence>
<accession>A0A7X2TDH0</accession>
<proteinExistence type="predicted"/>
<dbReference type="RefSeq" id="WP_154473494.1">
    <property type="nucleotide sequence ID" value="NZ_VUMD01000017.1"/>
</dbReference>
<protein>
    <submittedName>
        <fullName evidence="1">Uncharacterized protein</fullName>
    </submittedName>
</protein>